<sequence>MTLLIMKKPLRGRYWSLRRGDKEKNIGQQIFVNYGYADDISKAQILRSPNEKQVAVSLPQKPKKAV</sequence>
<proteinExistence type="predicted"/>
<comment type="caution">
    <text evidence="1">The sequence shown here is derived from an EMBL/GenBank/DDBJ whole genome shotgun (WGS) entry which is preliminary data.</text>
</comment>
<keyword evidence="2" id="KW-1185">Reference proteome</keyword>
<evidence type="ECO:0000313" key="1">
    <source>
        <dbReference type="EMBL" id="CAG8721359.1"/>
    </source>
</evidence>
<reference evidence="1 2" key="1">
    <citation type="submission" date="2021-06" db="EMBL/GenBank/DDBJ databases">
        <authorList>
            <person name="Kallberg Y."/>
            <person name="Tangrot J."/>
            <person name="Rosling A."/>
        </authorList>
    </citation>
    <scope>NUCLEOTIDE SEQUENCE [LARGE SCALE GENOMIC DNA]</scope>
    <source>
        <strain evidence="1 2">120-4 pot B 10/14</strain>
    </source>
</reference>
<dbReference type="Proteomes" id="UP000789901">
    <property type="component" value="Unassembled WGS sequence"/>
</dbReference>
<evidence type="ECO:0000313" key="2">
    <source>
        <dbReference type="Proteomes" id="UP000789901"/>
    </source>
</evidence>
<protein>
    <submittedName>
        <fullName evidence="1">19139_t:CDS:1</fullName>
    </submittedName>
</protein>
<name>A0ABN7V2C4_GIGMA</name>
<dbReference type="EMBL" id="CAJVQB010008632">
    <property type="protein sequence ID" value="CAG8721359.1"/>
    <property type="molecule type" value="Genomic_DNA"/>
</dbReference>
<accession>A0ABN7V2C4</accession>
<organism evidence="1 2">
    <name type="scientific">Gigaspora margarita</name>
    <dbReference type="NCBI Taxonomy" id="4874"/>
    <lineage>
        <taxon>Eukaryota</taxon>
        <taxon>Fungi</taxon>
        <taxon>Fungi incertae sedis</taxon>
        <taxon>Mucoromycota</taxon>
        <taxon>Glomeromycotina</taxon>
        <taxon>Glomeromycetes</taxon>
        <taxon>Diversisporales</taxon>
        <taxon>Gigasporaceae</taxon>
        <taxon>Gigaspora</taxon>
    </lineage>
</organism>
<gene>
    <name evidence="1" type="ORF">GMARGA_LOCUS13553</name>
</gene>